<feature type="transmembrane region" description="Helical" evidence="1">
    <location>
        <begin position="177"/>
        <end position="208"/>
    </location>
</feature>
<name>A0ABU3TRD4_9BACT</name>
<protein>
    <submittedName>
        <fullName evidence="2">DUF2723 domain-containing protein</fullName>
    </submittedName>
</protein>
<accession>A0ABU3TRD4</accession>
<feature type="transmembrane region" description="Helical" evidence="1">
    <location>
        <begin position="7"/>
        <end position="25"/>
    </location>
</feature>
<gene>
    <name evidence="2" type="ORF">PQG45_05145</name>
</gene>
<evidence type="ECO:0000256" key="1">
    <source>
        <dbReference type="SAM" id="Phobius"/>
    </source>
</evidence>
<keyword evidence="1" id="KW-0812">Transmembrane</keyword>
<feature type="transmembrane region" description="Helical" evidence="1">
    <location>
        <begin position="260"/>
        <end position="281"/>
    </location>
</feature>
<reference evidence="2 3" key="1">
    <citation type="submission" date="2023-09" db="EMBL/GenBank/DDBJ databases">
        <title>Aquirufa genomes.</title>
        <authorList>
            <person name="Pitt A."/>
        </authorList>
    </citation>
    <scope>NUCLEOTIDE SEQUENCE [LARGE SCALE GENOMIC DNA]</scope>
    <source>
        <strain evidence="2 3">LEOWEIH-7C</strain>
    </source>
</reference>
<sequence length="994" mass="113428">MQHFQRNNNLVGWIVFLISLVTYTITVEPTASFWDCGEFIACAYKLQVPHPPGAPLFLLIGRMFSFLALGDVTRVAFWINMMSVVSSAFTILFMHWTIVMIGRKVINKRFAELTKSESGILLLSGAVGSLIYAFSDTFWFSAVEAEVYAMSSFFTAIVVWAAFKWELVEDEATANRWILFIAYLVGLSIGVHLLNLVTLPALALLWYFKKEDKPTYKGGFVAVLVGLFILGIINSGIIPGLPSVAFWFELQFVNNLGMGYGSGAIFFLICLLAAIVFGIRYSYTHSKLLLNMALFSFVFLLIGYSTYTVALVRSGYNPPINENDPSNILNFLKYLKREQYGSRSLLYGPVYTAQIEDFKKGEDVYKMKDGKYVVYTNKPEYVYQKDQQMLLPRVWSNSGSHVQMYQDMLDIPAGQKPSFGDNLRFMFTHQLGNMYTRYLLWNFIGRENDLEGAYAISNPFEDTSKLPDVLKNNKARNNYYYLPIILVLLGFYLLYRKDEKDFLVTIMMFVLSGIALAVYLNSPPAEPRERDYIYVGSFYFLAIWAGLGVMQLAEWLTKLVKSPQVRWGLLGVLSFSAPAILAQQNWDDHDRSGRYHQIDFAKNLLNSCAPNAILFTGGDNDTFPLWYVQEVEGFRTDVRVCNLSLLGTDWYIDQMKRKTYESEALPIGLKKDQFLEGVNDQIMFNESPNISSMSLPDFLELLHRDSPSIQAQTQSGEMINTFPSDSLTIPVNVTQVANSTWFPKEFTGFLTDQLAWRLPSKNIFKGELIQLEIVANNAQQGWKRPIYFASTLPGDQYLGLKESMQLEGYAYRLMPFKITGAKDGFVNSKIMADNMLNKMYWRGLNDDKIYYHGDFYMGIPSVTLRLSTYRLADQLIREGNVPLAKKVLQHVENVMPDKVIPYDQFTASMVSLFIEVGETKKALSIAKTMMDRNDKALDYYLSGGIRSHDRDIQIAYYEMTIIASSLSQSKLPVNQYQELIAKFLKWKNVFDPEK</sequence>
<dbReference type="PANTHER" id="PTHR16214:SF3">
    <property type="entry name" value="TRANSMEMBRANE PROTEIN 260"/>
    <property type="match status" value="1"/>
</dbReference>
<feature type="transmembrane region" description="Helical" evidence="1">
    <location>
        <begin position="77"/>
        <end position="98"/>
    </location>
</feature>
<dbReference type="Proteomes" id="UP001249959">
    <property type="component" value="Unassembled WGS sequence"/>
</dbReference>
<feature type="transmembrane region" description="Helical" evidence="1">
    <location>
        <begin position="118"/>
        <end position="135"/>
    </location>
</feature>
<organism evidence="2 3">
    <name type="scientific">Aquirufa regiilacus</name>
    <dbReference type="NCBI Taxonomy" id="3024868"/>
    <lineage>
        <taxon>Bacteria</taxon>
        <taxon>Pseudomonadati</taxon>
        <taxon>Bacteroidota</taxon>
        <taxon>Cytophagia</taxon>
        <taxon>Cytophagales</taxon>
        <taxon>Flectobacillaceae</taxon>
        <taxon>Aquirufa</taxon>
    </lineage>
</organism>
<keyword evidence="1" id="KW-0472">Membrane</keyword>
<keyword evidence="1" id="KW-1133">Transmembrane helix</keyword>
<keyword evidence="3" id="KW-1185">Reference proteome</keyword>
<feature type="transmembrane region" description="Helical" evidence="1">
    <location>
        <begin position="479"/>
        <end position="495"/>
    </location>
</feature>
<dbReference type="RefSeq" id="WP_316070380.1">
    <property type="nucleotide sequence ID" value="NZ_JAVNWW010000001.1"/>
</dbReference>
<evidence type="ECO:0000313" key="2">
    <source>
        <dbReference type="EMBL" id="MDU0808418.1"/>
    </source>
</evidence>
<dbReference type="Pfam" id="PF11028">
    <property type="entry name" value="TMEM260-like"/>
    <property type="match status" value="1"/>
</dbReference>
<feature type="transmembrane region" description="Helical" evidence="1">
    <location>
        <begin position="147"/>
        <end position="165"/>
    </location>
</feature>
<comment type="caution">
    <text evidence="2">The sequence shown here is derived from an EMBL/GenBank/DDBJ whole genome shotgun (WGS) entry which is preliminary data.</text>
</comment>
<dbReference type="PANTHER" id="PTHR16214">
    <property type="entry name" value="TRANSMEMBRANE PROTEIN 260"/>
    <property type="match status" value="1"/>
</dbReference>
<dbReference type="EMBL" id="JAVNWW010000001">
    <property type="protein sequence ID" value="MDU0808418.1"/>
    <property type="molecule type" value="Genomic_DNA"/>
</dbReference>
<dbReference type="InterPro" id="IPR021280">
    <property type="entry name" value="TMEM260-like"/>
</dbReference>
<feature type="transmembrane region" description="Helical" evidence="1">
    <location>
        <begin position="532"/>
        <end position="553"/>
    </location>
</feature>
<evidence type="ECO:0000313" key="3">
    <source>
        <dbReference type="Proteomes" id="UP001249959"/>
    </source>
</evidence>
<dbReference type="InterPro" id="IPR052724">
    <property type="entry name" value="GT117_domain-containing"/>
</dbReference>
<feature type="transmembrane region" description="Helical" evidence="1">
    <location>
        <begin position="288"/>
        <end position="307"/>
    </location>
</feature>
<feature type="transmembrane region" description="Helical" evidence="1">
    <location>
        <begin position="502"/>
        <end position="520"/>
    </location>
</feature>
<feature type="transmembrane region" description="Helical" evidence="1">
    <location>
        <begin position="220"/>
        <end position="248"/>
    </location>
</feature>
<proteinExistence type="predicted"/>